<reference evidence="2 3" key="1">
    <citation type="journal article" date="2012" name="PLoS Pathog.">
        <title>Diverse lifestyles and strategies of plant pathogenesis encoded in the genomes of eighteen Dothideomycetes fungi.</title>
        <authorList>
            <person name="Ohm R.A."/>
            <person name="Feau N."/>
            <person name="Henrissat B."/>
            <person name="Schoch C.L."/>
            <person name="Horwitz B.A."/>
            <person name="Barry K.W."/>
            <person name="Condon B.J."/>
            <person name="Copeland A.C."/>
            <person name="Dhillon B."/>
            <person name="Glaser F."/>
            <person name="Hesse C.N."/>
            <person name="Kosti I."/>
            <person name="LaButti K."/>
            <person name="Lindquist E.A."/>
            <person name="Lucas S."/>
            <person name="Salamov A.A."/>
            <person name="Bradshaw R.E."/>
            <person name="Ciuffetti L."/>
            <person name="Hamelin R.C."/>
            <person name="Kema G.H.J."/>
            <person name="Lawrence C."/>
            <person name="Scott J.A."/>
            <person name="Spatafora J.W."/>
            <person name="Turgeon B.G."/>
            <person name="de Wit P.J.G.M."/>
            <person name="Zhong S."/>
            <person name="Goodwin S.B."/>
            <person name="Grigoriev I.V."/>
        </authorList>
    </citation>
    <scope>NUCLEOTIDE SEQUENCE [LARGE SCALE GENOMIC DNA]</scope>
    <source>
        <strain evidence="3">28A</strain>
    </source>
</reference>
<feature type="region of interest" description="Disordered" evidence="1">
    <location>
        <begin position="181"/>
        <end position="201"/>
    </location>
</feature>
<evidence type="ECO:0000313" key="2">
    <source>
        <dbReference type="EMBL" id="EOA83885.1"/>
    </source>
</evidence>
<reference evidence="2 3" key="2">
    <citation type="journal article" date="2013" name="PLoS Genet.">
        <title>Comparative genome structure, secondary metabolite, and effector coding capacity across Cochliobolus pathogens.</title>
        <authorList>
            <person name="Condon B.J."/>
            <person name="Leng Y."/>
            <person name="Wu D."/>
            <person name="Bushley K.E."/>
            <person name="Ohm R.A."/>
            <person name="Otillar R."/>
            <person name="Martin J."/>
            <person name="Schackwitz W."/>
            <person name="Grimwood J."/>
            <person name="MohdZainudin N."/>
            <person name="Xue C."/>
            <person name="Wang R."/>
            <person name="Manning V.A."/>
            <person name="Dhillon B."/>
            <person name="Tu Z.J."/>
            <person name="Steffenson B.J."/>
            <person name="Salamov A."/>
            <person name="Sun H."/>
            <person name="Lowry S."/>
            <person name="LaButti K."/>
            <person name="Han J."/>
            <person name="Copeland A."/>
            <person name="Lindquist E."/>
            <person name="Barry K."/>
            <person name="Schmutz J."/>
            <person name="Baker S.E."/>
            <person name="Ciuffetti L.M."/>
            <person name="Grigoriev I.V."/>
            <person name="Zhong S."/>
            <person name="Turgeon B.G."/>
        </authorList>
    </citation>
    <scope>NUCLEOTIDE SEQUENCE [LARGE SCALE GENOMIC DNA]</scope>
    <source>
        <strain evidence="3">28A</strain>
    </source>
</reference>
<dbReference type="EMBL" id="KB908814">
    <property type="protein sequence ID" value="EOA83885.1"/>
    <property type="molecule type" value="Genomic_DNA"/>
</dbReference>
<organism evidence="2 3">
    <name type="scientific">Exserohilum turcicum (strain 28A)</name>
    <name type="common">Northern leaf blight fungus</name>
    <name type="synonym">Setosphaeria turcica</name>
    <dbReference type="NCBI Taxonomy" id="671987"/>
    <lineage>
        <taxon>Eukaryota</taxon>
        <taxon>Fungi</taxon>
        <taxon>Dikarya</taxon>
        <taxon>Ascomycota</taxon>
        <taxon>Pezizomycotina</taxon>
        <taxon>Dothideomycetes</taxon>
        <taxon>Pleosporomycetidae</taxon>
        <taxon>Pleosporales</taxon>
        <taxon>Pleosporineae</taxon>
        <taxon>Pleosporaceae</taxon>
        <taxon>Exserohilum</taxon>
    </lineage>
</organism>
<dbReference type="HOGENOM" id="CLU_597390_0_0_1"/>
<proteinExistence type="predicted"/>
<dbReference type="Proteomes" id="UP000016935">
    <property type="component" value="Unassembled WGS sequence"/>
</dbReference>
<feature type="compositionally biased region" description="Low complexity" evidence="1">
    <location>
        <begin position="188"/>
        <end position="201"/>
    </location>
</feature>
<sequence>MRFGVSILAGFITLGIATPGLPLYKSVPTKSSRHTQATEPVPIDGDWSIGCDEDNYCSYYHASAAATDIAALKSRGESTADDGLAPPGQNVSVSTDSHSLFGRHAAFTGDQCQSCDNSNCPDCYGDCPGCQHFICVDAASHLSMCMSIRPKLLPPCYDNLPPIEIETTTVHVVAVTVPPERRTPAAEPTLPSLPTSASAPTSRGLSTVKTIPIPVPLPSIFTVTSVVTKTVTELIPRPLKSTSTVLVQVTPIITTSTWTTTVTFSSLATAVTFTAPSPWSTTVTLPRPSRSSSTPTIKPIVLATRNTPLASRIPAATSSAALPRTMPNTARATPGSAPLSLQHGGAPENSGCKLCEAPADCESCAFSCDDCVRLSCQNAFSDSEICIEVSDDPDTDGAVANSTVASDVVHGRAGAMFMPQDEEDGTASLAAPRASEFLQVEVAMQLEDHVHNPWREWT</sequence>
<dbReference type="AlphaFoldDB" id="R0IF15"/>
<dbReference type="GeneID" id="19402415"/>
<dbReference type="OrthoDB" id="3689236at2759"/>
<dbReference type="RefSeq" id="XP_008027997.1">
    <property type="nucleotide sequence ID" value="XM_008029806.1"/>
</dbReference>
<gene>
    <name evidence="2" type="ORF">SETTUDRAFT_21231</name>
</gene>
<name>R0IF15_EXST2</name>
<evidence type="ECO:0000256" key="1">
    <source>
        <dbReference type="SAM" id="MobiDB-lite"/>
    </source>
</evidence>
<keyword evidence="3" id="KW-1185">Reference proteome</keyword>
<protein>
    <submittedName>
        <fullName evidence="2">Uncharacterized protein</fullName>
    </submittedName>
</protein>
<evidence type="ECO:0000313" key="3">
    <source>
        <dbReference type="Proteomes" id="UP000016935"/>
    </source>
</evidence>
<accession>R0IF15</accession>